<proteinExistence type="inferred from homology"/>
<dbReference type="PANTHER" id="PTHR24248:SF199">
    <property type="entry name" value="IP13425P-RELATED"/>
    <property type="match status" value="1"/>
</dbReference>
<dbReference type="STRING" id="48709.A0A1D2MR80"/>
<evidence type="ECO:0000256" key="2">
    <source>
        <dbReference type="ARBA" id="ARBA00010663"/>
    </source>
</evidence>
<reference evidence="13 14" key="1">
    <citation type="journal article" date="2016" name="Genome Biol. Evol.">
        <title>Gene Family Evolution Reflects Adaptation to Soil Environmental Stressors in the Genome of the Collembolan Orchesella cincta.</title>
        <authorList>
            <person name="Faddeeva-Vakhrusheva A."/>
            <person name="Derks M.F."/>
            <person name="Anvar S.Y."/>
            <person name="Agamennone V."/>
            <person name="Suring W."/>
            <person name="Smit S."/>
            <person name="van Straalen N.M."/>
            <person name="Roelofs D."/>
        </authorList>
    </citation>
    <scope>NUCLEOTIDE SEQUENCE [LARGE SCALE GENOMIC DNA]</scope>
    <source>
        <tissue evidence="13">Mixed pool</tissue>
    </source>
</reference>
<keyword evidence="4 11" id="KW-0812">Transmembrane</keyword>
<dbReference type="PROSITE" id="PS50262">
    <property type="entry name" value="G_PROTEIN_RECEP_F1_2"/>
    <property type="match status" value="1"/>
</dbReference>
<dbReference type="Pfam" id="PF00001">
    <property type="entry name" value="7tm_1"/>
    <property type="match status" value="1"/>
</dbReference>
<dbReference type="Gene3D" id="1.20.1070.10">
    <property type="entry name" value="Rhodopsin 7-helix transmembrane proteins"/>
    <property type="match status" value="1"/>
</dbReference>
<feature type="transmembrane region" description="Helical" evidence="11">
    <location>
        <begin position="113"/>
        <end position="138"/>
    </location>
</feature>
<evidence type="ECO:0000256" key="3">
    <source>
        <dbReference type="ARBA" id="ARBA00022475"/>
    </source>
</evidence>
<dbReference type="GO" id="GO:0043410">
    <property type="term" value="P:positive regulation of MAPK cascade"/>
    <property type="evidence" value="ECO:0007669"/>
    <property type="project" value="TreeGrafter"/>
</dbReference>
<feature type="domain" description="G-protein coupled receptors family 1 profile" evidence="12">
    <location>
        <begin position="63"/>
        <end position="183"/>
    </location>
</feature>
<keyword evidence="8" id="KW-1015">Disulfide bond</keyword>
<keyword evidence="14" id="KW-1185">Reference proteome</keyword>
<evidence type="ECO:0000256" key="6">
    <source>
        <dbReference type="ARBA" id="ARBA00023040"/>
    </source>
</evidence>
<evidence type="ECO:0000256" key="1">
    <source>
        <dbReference type="ARBA" id="ARBA00004651"/>
    </source>
</evidence>
<dbReference type="PANTHER" id="PTHR24248">
    <property type="entry name" value="ADRENERGIC RECEPTOR-RELATED G-PROTEIN COUPLED RECEPTOR"/>
    <property type="match status" value="1"/>
</dbReference>
<feature type="transmembrane region" description="Helical" evidence="11">
    <location>
        <begin position="84"/>
        <end position="107"/>
    </location>
</feature>
<dbReference type="Proteomes" id="UP000094527">
    <property type="component" value="Unassembled WGS sequence"/>
</dbReference>
<keyword evidence="6" id="KW-0297">G-protein coupled receptor</keyword>
<dbReference type="EMBL" id="LJIJ01000646">
    <property type="protein sequence ID" value="ODM95609.1"/>
    <property type="molecule type" value="Genomic_DNA"/>
</dbReference>
<dbReference type="PRINTS" id="PR00237">
    <property type="entry name" value="GPCRRHODOPSN"/>
</dbReference>
<gene>
    <name evidence="13" type="ORF">Ocin01_11078</name>
</gene>
<evidence type="ECO:0000256" key="10">
    <source>
        <dbReference type="ARBA" id="ARBA00023224"/>
    </source>
</evidence>
<sequence length="183" mass="20752">MLVTAGDILIRIYHHNVCSQRKLTSTETCDIKFSGNRKEIIERTLSVAYTVSEAIVSLLAIFGNALVVYIFCKNRSLRRYRNYYIVALAIADFLVGLLGIPFAILASIGYPRNLYGCLFTVSILMVLCTVSILCLVAVSIDRYWATTNPFAYYRNMTTTTAVSKYYNKNVRLTSFRIYYLVAS</sequence>
<evidence type="ECO:0000259" key="12">
    <source>
        <dbReference type="PROSITE" id="PS50262"/>
    </source>
</evidence>
<evidence type="ECO:0000313" key="13">
    <source>
        <dbReference type="EMBL" id="ODM95609.1"/>
    </source>
</evidence>
<evidence type="ECO:0000313" key="14">
    <source>
        <dbReference type="Proteomes" id="UP000094527"/>
    </source>
</evidence>
<dbReference type="InterPro" id="IPR017452">
    <property type="entry name" value="GPCR_Rhodpsn_7TM"/>
</dbReference>
<comment type="subcellular location">
    <subcellularLocation>
        <location evidence="1">Cell membrane</location>
        <topology evidence="1">Multi-pass membrane protein</topology>
    </subcellularLocation>
</comment>
<evidence type="ECO:0000256" key="11">
    <source>
        <dbReference type="SAM" id="Phobius"/>
    </source>
</evidence>
<evidence type="ECO:0000256" key="5">
    <source>
        <dbReference type="ARBA" id="ARBA00022989"/>
    </source>
</evidence>
<dbReference type="GO" id="GO:0071880">
    <property type="term" value="P:adenylate cyclase-activating adrenergic receptor signaling pathway"/>
    <property type="evidence" value="ECO:0007669"/>
    <property type="project" value="TreeGrafter"/>
</dbReference>
<dbReference type="OMA" id="LEVETHF"/>
<feature type="transmembrane region" description="Helical" evidence="11">
    <location>
        <begin position="54"/>
        <end position="72"/>
    </location>
</feature>
<dbReference type="GO" id="GO:0005886">
    <property type="term" value="C:plasma membrane"/>
    <property type="evidence" value="ECO:0007669"/>
    <property type="project" value="UniProtKB-SubCell"/>
</dbReference>
<evidence type="ECO:0000256" key="7">
    <source>
        <dbReference type="ARBA" id="ARBA00023136"/>
    </source>
</evidence>
<keyword evidence="7 11" id="KW-0472">Membrane</keyword>
<dbReference type="InterPro" id="IPR000276">
    <property type="entry name" value="GPCR_Rhodpsn"/>
</dbReference>
<dbReference type="OrthoDB" id="9445642at2759"/>
<comment type="caution">
    <text evidence="13">The sequence shown here is derived from an EMBL/GenBank/DDBJ whole genome shotgun (WGS) entry which is preliminary data.</text>
</comment>
<keyword evidence="3" id="KW-1003">Cell membrane</keyword>
<dbReference type="AlphaFoldDB" id="A0A1D2MR80"/>
<organism evidence="13 14">
    <name type="scientific">Orchesella cincta</name>
    <name type="common">Springtail</name>
    <name type="synonym">Podura cincta</name>
    <dbReference type="NCBI Taxonomy" id="48709"/>
    <lineage>
        <taxon>Eukaryota</taxon>
        <taxon>Metazoa</taxon>
        <taxon>Ecdysozoa</taxon>
        <taxon>Arthropoda</taxon>
        <taxon>Hexapoda</taxon>
        <taxon>Collembola</taxon>
        <taxon>Entomobryomorpha</taxon>
        <taxon>Entomobryoidea</taxon>
        <taxon>Orchesellidae</taxon>
        <taxon>Orchesellinae</taxon>
        <taxon>Orchesella</taxon>
    </lineage>
</organism>
<protein>
    <submittedName>
        <fullName evidence="13">Adenosine receptor A2b</fullName>
    </submittedName>
</protein>
<evidence type="ECO:0000256" key="9">
    <source>
        <dbReference type="ARBA" id="ARBA00023170"/>
    </source>
</evidence>
<comment type="similarity">
    <text evidence="2">Belongs to the G-protein coupled receptor 1 family.</text>
</comment>
<keyword evidence="5 11" id="KW-1133">Transmembrane helix</keyword>
<name>A0A1D2MR80_ORCCI</name>
<dbReference type="GO" id="GO:0004993">
    <property type="term" value="F:G protein-coupled serotonin receptor activity"/>
    <property type="evidence" value="ECO:0007669"/>
    <property type="project" value="UniProtKB-ARBA"/>
</dbReference>
<accession>A0A1D2MR80</accession>
<dbReference type="SUPFAM" id="SSF81321">
    <property type="entry name" value="Family A G protein-coupled receptor-like"/>
    <property type="match status" value="1"/>
</dbReference>
<evidence type="ECO:0000256" key="8">
    <source>
        <dbReference type="ARBA" id="ARBA00023157"/>
    </source>
</evidence>
<evidence type="ECO:0000256" key="4">
    <source>
        <dbReference type="ARBA" id="ARBA00022692"/>
    </source>
</evidence>
<keyword evidence="9 13" id="KW-0675">Receptor</keyword>
<keyword evidence="10" id="KW-0807">Transducer</keyword>